<evidence type="ECO:0000256" key="10">
    <source>
        <dbReference type="ARBA" id="ARBA00023136"/>
    </source>
</evidence>
<dbReference type="PROSITE" id="PS50109">
    <property type="entry name" value="HIS_KIN"/>
    <property type="match status" value="1"/>
</dbReference>
<dbReference type="SMART" id="SM00387">
    <property type="entry name" value="HATPase_c"/>
    <property type="match status" value="1"/>
</dbReference>
<evidence type="ECO:0000256" key="6">
    <source>
        <dbReference type="ARBA" id="ARBA00022692"/>
    </source>
</evidence>
<feature type="transmembrane region" description="Helical" evidence="11">
    <location>
        <begin position="12"/>
        <end position="30"/>
    </location>
</feature>
<dbReference type="PANTHER" id="PTHR45453:SF2">
    <property type="entry name" value="HISTIDINE KINASE"/>
    <property type="match status" value="1"/>
</dbReference>
<keyword evidence="4" id="KW-1003">Cell membrane</keyword>
<evidence type="ECO:0000313" key="14">
    <source>
        <dbReference type="Proteomes" id="UP001549037"/>
    </source>
</evidence>
<evidence type="ECO:0000256" key="3">
    <source>
        <dbReference type="ARBA" id="ARBA00012438"/>
    </source>
</evidence>
<gene>
    <name evidence="13" type="ORF">ABID28_000792</name>
</gene>
<keyword evidence="7 13" id="KW-0418">Kinase</keyword>
<dbReference type="EC" id="2.7.13.3" evidence="3"/>
<organism evidence="13 14">
    <name type="scientific">Streptococcus porcorum</name>
    <dbReference type="NCBI Taxonomy" id="701526"/>
    <lineage>
        <taxon>Bacteria</taxon>
        <taxon>Bacillati</taxon>
        <taxon>Bacillota</taxon>
        <taxon>Bacilli</taxon>
        <taxon>Lactobacillales</taxon>
        <taxon>Streptococcaceae</taxon>
        <taxon>Streptococcus</taxon>
    </lineage>
</organism>
<keyword evidence="8 11" id="KW-1133">Transmembrane helix</keyword>
<evidence type="ECO:0000256" key="8">
    <source>
        <dbReference type="ARBA" id="ARBA00022989"/>
    </source>
</evidence>
<accession>A0ABV2JEG8</accession>
<evidence type="ECO:0000256" key="2">
    <source>
        <dbReference type="ARBA" id="ARBA00004651"/>
    </source>
</evidence>
<comment type="catalytic activity">
    <reaction evidence="1">
        <text>ATP + protein L-histidine = ADP + protein N-phospho-L-histidine.</text>
        <dbReference type="EC" id="2.7.13.3"/>
    </reaction>
</comment>
<sequence length="321" mass="37208">MIAKFIREYRSFYFAYLVLSGSFILLFLLYKLPTEFLQNALLLSLTLLILLTAGLFWKFRNRMRALEDYVHEEASPLLNKPVDLIYLNLIEAEKETTREQLLEYKSREEDLQAMVKLWSHQMKVPMAALSLMSQTNQLSSKDVDYQLLRMENYLGNLLTYMRLSSQVSDFRFEDFDTRDLVVDIIKKYRQQFLQKEIAVEIMGHWQLKTDRKWLSYALEQLIDNALKYTPSQGKITINLSDGIEVADTGIGILAEDIPRLFEEGFTGYNGREHQKATGFGLYLTKKILTQLGLAIRVTSQVDKGSQFYIVKMGSLSTVVGR</sequence>
<dbReference type="EMBL" id="JBEPLN010000009">
    <property type="protein sequence ID" value="MET3634155.1"/>
    <property type="molecule type" value="Genomic_DNA"/>
</dbReference>
<feature type="transmembrane region" description="Helical" evidence="11">
    <location>
        <begin position="36"/>
        <end position="57"/>
    </location>
</feature>
<dbReference type="SUPFAM" id="SSF55874">
    <property type="entry name" value="ATPase domain of HSP90 chaperone/DNA topoisomerase II/histidine kinase"/>
    <property type="match status" value="1"/>
</dbReference>
<evidence type="ECO:0000256" key="4">
    <source>
        <dbReference type="ARBA" id="ARBA00022475"/>
    </source>
</evidence>
<comment type="caution">
    <text evidence="13">The sequence shown here is derived from an EMBL/GenBank/DDBJ whole genome shotgun (WGS) entry which is preliminary data.</text>
</comment>
<protein>
    <recommendedName>
        <fullName evidence="3">histidine kinase</fullName>
        <ecNumber evidence="3">2.7.13.3</ecNumber>
    </recommendedName>
</protein>
<dbReference type="RefSeq" id="WP_354368266.1">
    <property type="nucleotide sequence ID" value="NZ_JBEPLN010000009.1"/>
</dbReference>
<dbReference type="Gene3D" id="3.30.565.10">
    <property type="entry name" value="Histidine kinase-like ATPase, C-terminal domain"/>
    <property type="match status" value="1"/>
</dbReference>
<keyword evidence="5" id="KW-0808">Transferase</keyword>
<keyword evidence="6 11" id="KW-0812">Transmembrane</keyword>
<name>A0ABV2JEG8_9STRE</name>
<evidence type="ECO:0000259" key="12">
    <source>
        <dbReference type="PROSITE" id="PS50109"/>
    </source>
</evidence>
<evidence type="ECO:0000313" key="13">
    <source>
        <dbReference type="EMBL" id="MET3634155.1"/>
    </source>
</evidence>
<keyword evidence="9" id="KW-0902">Two-component regulatory system</keyword>
<proteinExistence type="predicted"/>
<evidence type="ECO:0000256" key="5">
    <source>
        <dbReference type="ARBA" id="ARBA00022679"/>
    </source>
</evidence>
<evidence type="ECO:0000256" key="7">
    <source>
        <dbReference type="ARBA" id="ARBA00022777"/>
    </source>
</evidence>
<evidence type="ECO:0000256" key="11">
    <source>
        <dbReference type="SAM" id="Phobius"/>
    </source>
</evidence>
<comment type="subcellular location">
    <subcellularLocation>
        <location evidence="2">Cell membrane</location>
        <topology evidence="2">Multi-pass membrane protein</topology>
    </subcellularLocation>
</comment>
<feature type="domain" description="Histidine kinase" evidence="12">
    <location>
        <begin position="117"/>
        <end position="309"/>
    </location>
</feature>
<dbReference type="InterPro" id="IPR005467">
    <property type="entry name" value="His_kinase_dom"/>
</dbReference>
<dbReference type="PANTHER" id="PTHR45453">
    <property type="entry name" value="PHOSPHATE REGULON SENSOR PROTEIN PHOR"/>
    <property type="match status" value="1"/>
</dbReference>
<dbReference type="InterPro" id="IPR050351">
    <property type="entry name" value="BphY/WalK/GraS-like"/>
</dbReference>
<dbReference type="Proteomes" id="UP001549037">
    <property type="component" value="Unassembled WGS sequence"/>
</dbReference>
<dbReference type="InterPro" id="IPR003594">
    <property type="entry name" value="HATPase_dom"/>
</dbReference>
<keyword evidence="10 11" id="KW-0472">Membrane</keyword>
<reference evidence="13 14" key="1">
    <citation type="submission" date="2024-06" db="EMBL/GenBank/DDBJ databases">
        <title>Genomic Encyclopedia of Type Strains, Phase IV (KMG-IV): sequencing the most valuable type-strain genomes for metagenomic binning, comparative biology and taxonomic classification.</title>
        <authorList>
            <person name="Goeker M."/>
        </authorList>
    </citation>
    <scope>NUCLEOTIDE SEQUENCE [LARGE SCALE GENOMIC DNA]</scope>
    <source>
        <strain evidence="13 14">DSM 28302</strain>
    </source>
</reference>
<dbReference type="GO" id="GO:0016301">
    <property type="term" value="F:kinase activity"/>
    <property type="evidence" value="ECO:0007669"/>
    <property type="project" value="UniProtKB-KW"/>
</dbReference>
<evidence type="ECO:0000256" key="1">
    <source>
        <dbReference type="ARBA" id="ARBA00000085"/>
    </source>
</evidence>
<dbReference type="Pfam" id="PF02518">
    <property type="entry name" value="HATPase_c"/>
    <property type="match status" value="1"/>
</dbReference>
<dbReference type="InterPro" id="IPR036890">
    <property type="entry name" value="HATPase_C_sf"/>
</dbReference>
<evidence type="ECO:0000256" key="9">
    <source>
        <dbReference type="ARBA" id="ARBA00023012"/>
    </source>
</evidence>
<keyword evidence="14" id="KW-1185">Reference proteome</keyword>